<dbReference type="AlphaFoldDB" id="A0AAW7LGU1"/>
<dbReference type="Proteomes" id="UP001169990">
    <property type="component" value="Unassembled WGS sequence"/>
</dbReference>
<reference evidence="1" key="2">
    <citation type="journal article" date="2022" name="3 Biotech.">
        <title>Isomaltooligosaccharides utilization and genomic characterization of human infant anti-inflammatory Bifidobacterium longum and Bifidobacterium breve strains.</title>
        <authorList>
            <person name="Sharma S."/>
            <person name="Singh S."/>
            <person name="Chaudhary V."/>
            <person name="Mantri S."/>
            <person name="Chander A."/>
            <person name="Maurya R."/>
            <person name="Rajarammohan S."/>
            <person name="Singh R.P."/>
            <person name="Rishi P."/>
            <person name="Bishnoi M."/>
            <person name="Bhadada S.K."/>
            <person name="Kondepudi K.K."/>
        </authorList>
    </citation>
    <scope>NUCLEOTIDE SEQUENCE</scope>
    <source>
        <strain evidence="1">Bif11</strain>
    </source>
</reference>
<accession>A0AAW7LGU1</accession>
<comment type="caution">
    <text evidence="1">The sequence shown here is derived from an EMBL/GenBank/DDBJ whole genome shotgun (WGS) entry which is preliminary data.</text>
</comment>
<evidence type="ECO:0000313" key="2">
    <source>
        <dbReference type="Proteomes" id="UP001169990"/>
    </source>
</evidence>
<reference evidence="1" key="1">
    <citation type="submission" date="2018-05" db="EMBL/GenBank/DDBJ databases">
        <authorList>
            <person name="Kondepudi K.K."/>
            <person name="Singh S."/>
            <person name="Chaudhry V."/>
            <person name="Mantri S."/>
            <person name="Bhadada S."/>
            <person name="Bishnoi M."/>
            <person name="Kaur J."/>
            <person name="Sharma S."/>
            <person name="Bhatia R."/>
        </authorList>
    </citation>
    <scope>NUCLEOTIDE SEQUENCE</scope>
    <source>
        <strain evidence="1">Bif11</strain>
    </source>
</reference>
<proteinExistence type="predicted"/>
<evidence type="ECO:0000313" key="1">
    <source>
        <dbReference type="EMBL" id="MDN4188121.1"/>
    </source>
</evidence>
<organism evidence="1 2">
    <name type="scientific">Bifidobacterium breve</name>
    <dbReference type="NCBI Taxonomy" id="1685"/>
    <lineage>
        <taxon>Bacteria</taxon>
        <taxon>Bacillati</taxon>
        <taxon>Actinomycetota</taxon>
        <taxon>Actinomycetes</taxon>
        <taxon>Bifidobacteriales</taxon>
        <taxon>Bifidobacteriaceae</taxon>
        <taxon>Bifidobacterium</taxon>
    </lineage>
</organism>
<gene>
    <name evidence="1" type="ORF">DC496_07160</name>
</gene>
<dbReference type="EMBL" id="QELD01000012">
    <property type="protein sequence ID" value="MDN4188121.1"/>
    <property type="molecule type" value="Genomic_DNA"/>
</dbReference>
<name>A0AAW7LGU1_BIFBR</name>
<protein>
    <submittedName>
        <fullName evidence="1">Uncharacterized protein</fullName>
    </submittedName>
</protein>
<sequence>MPQTPWTGRIAVQNVRSPPCVTAFAPVLPFRGADFSLSGGLLPFRGADAQVDTVQNGGMTLAQMGFYARFSG</sequence>